<evidence type="ECO:0000256" key="1">
    <source>
        <dbReference type="SAM" id="SignalP"/>
    </source>
</evidence>
<reference evidence="2" key="1">
    <citation type="journal article" date="2019" name="PLoS Negl. Trop. Dis.">
        <title>Revisiting the worldwide diversity of Leptospira species in the environment.</title>
        <authorList>
            <person name="Vincent A.T."/>
            <person name="Schiettekatte O."/>
            <person name="Bourhy P."/>
            <person name="Veyrier F.J."/>
            <person name="Picardeau M."/>
        </authorList>
    </citation>
    <scope>NUCLEOTIDE SEQUENCE [LARGE SCALE GENOMIC DNA]</scope>
    <source>
        <strain evidence="2">201400974</strain>
    </source>
</reference>
<keyword evidence="3" id="KW-1185">Reference proteome</keyword>
<proteinExistence type="predicted"/>
<organism evidence="2 3">
    <name type="scientific">Leptospira ilyithenensis</name>
    <dbReference type="NCBI Taxonomy" id="2484901"/>
    <lineage>
        <taxon>Bacteria</taxon>
        <taxon>Pseudomonadati</taxon>
        <taxon>Spirochaetota</taxon>
        <taxon>Spirochaetia</taxon>
        <taxon>Leptospirales</taxon>
        <taxon>Leptospiraceae</taxon>
        <taxon>Leptospira</taxon>
    </lineage>
</organism>
<evidence type="ECO:0008006" key="4">
    <source>
        <dbReference type="Google" id="ProtNLM"/>
    </source>
</evidence>
<accession>A0A4R9LQ97</accession>
<keyword evidence="1" id="KW-0732">Signal</keyword>
<gene>
    <name evidence="2" type="ORF">EHS11_12010</name>
</gene>
<protein>
    <recommendedName>
        <fullName evidence="4">Porin</fullName>
    </recommendedName>
</protein>
<evidence type="ECO:0000313" key="3">
    <source>
        <dbReference type="Proteomes" id="UP000298264"/>
    </source>
</evidence>
<name>A0A4R9LQ97_9LEPT</name>
<dbReference type="OrthoDB" id="334123at2"/>
<dbReference type="EMBL" id="RQHV01000050">
    <property type="protein sequence ID" value="TGN09795.1"/>
    <property type="molecule type" value="Genomic_DNA"/>
</dbReference>
<dbReference type="AlphaFoldDB" id="A0A4R9LQ97"/>
<feature type="chain" id="PRO_5020289851" description="Porin" evidence="1">
    <location>
        <begin position="21"/>
        <end position="338"/>
    </location>
</feature>
<feature type="signal peptide" evidence="1">
    <location>
        <begin position="1"/>
        <end position="20"/>
    </location>
</feature>
<evidence type="ECO:0000313" key="2">
    <source>
        <dbReference type="EMBL" id="TGN09795.1"/>
    </source>
</evidence>
<comment type="caution">
    <text evidence="2">The sequence shown here is derived from an EMBL/GenBank/DDBJ whole genome shotgun (WGS) entry which is preliminary data.</text>
</comment>
<dbReference type="RefSeq" id="WP_135764646.1">
    <property type="nucleotide sequence ID" value="NZ_RQHV01000050.1"/>
</dbReference>
<dbReference type="Proteomes" id="UP000298264">
    <property type="component" value="Unassembled WGS sequence"/>
</dbReference>
<sequence length="338" mass="38091">MKFLFLLLSISFLTPLFAQAGKAEGDTLRFKTTVLSGSYNSDWEPRNRAFQALYNGTLEDNWNHKNKTHGGKLGVDYYTPLYDNLFSHLLFGINFSAIGGKYPMSRYGQSQVHNGKYSGGYRQVEITFGTVIDAYRGLRIIPKFVHRSLTQSLKNEVDSYLFSATSMDTFSGKEIYKSNATLGYFGLGLEYDLSPNLTVYFDSLLYSNLLVQSNGKYQAEIKTQGFLSSADNSANTLMRHSYSEGNYKVSGNRFLIGMSFKISDSFQFFITTERDTIRTKISNPIGTNVTGMVSSASLGFDGQMDVVNKTLYEKLLYTRDQRIISTTTQLGVAKDFYF</sequence>